<dbReference type="GeneID" id="38118721"/>
<dbReference type="STRING" id="1810919.A0A3D8RA57"/>
<keyword evidence="3" id="KW-1185">Reference proteome</keyword>
<comment type="caution">
    <text evidence="2">The sequence shown here is derived from an EMBL/GenBank/DDBJ whole genome shotgun (WGS) entry which is preliminary data.</text>
</comment>
<evidence type="ECO:0000313" key="2">
    <source>
        <dbReference type="EMBL" id="RDW70840.1"/>
    </source>
</evidence>
<dbReference type="AlphaFoldDB" id="A0A3D8RA57"/>
<accession>A0A3D8RA57</accession>
<dbReference type="OrthoDB" id="5425806at2759"/>
<evidence type="ECO:0000313" key="3">
    <source>
        <dbReference type="Proteomes" id="UP000256690"/>
    </source>
</evidence>
<evidence type="ECO:0000256" key="1">
    <source>
        <dbReference type="SAM" id="MobiDB-lite"/>
    </source>
</evidence>
<name>A0A3D8RA57_9EURO</name>
<gene>
    <name evidence="2" type="ORF">DSM5745_08351</name>
</gene>
<organism evidence="2 3">
    <name type="scientific">Aspergillus mulundensis</name>
    <dbReference type="NCBI Taxonomy" id="1810919"/>
    <lineage>
        <taxon>Eukaryota</taxon>
        <taxon>Fungi</taxon>
        <taxon>Dikarya</taxon>
        <taxon>Ascomycota</taxon>
        <taxon>Pezizomycotina</taxon>
        <taxon>Eurotiomycetes</taxon>
        <taxon>Eurotiomycetidae</taxon>
        <taxon>Eurotiales</taxon>
        <taxon>Aspergillaceae</taxon>
        <taxon>Aspergillus</taxon>
        <taxon>Aspergillus subgen. Nidulantes</taxon>
    </lineage>
</organism>
<feature type="compositionally biased region" description="Low complexity" evidence="1">
    <location>
        <begin position="215"/>
        <end position="236"/>
    </location>
</feature>
<dbReference type="EMBL" id="PVWQ01000010">
    <property type="protein sequence ID" value="RDW70840.1"/>
    <property type="molecule type" value="Genomic_DNA"/>
</dbReference>
<protein>
    <submittedName>
        <fullName evidence="2">Uncharacterized protein</fullName>
    </submittedName>
</protein>
<dbReference type="RefSeq" id="XP_026601371.1">
    <property type="nucleotide sequence ID" value="XM_026750367.1"/>
</dbReference>
<feature type="region of interest" description="Disordered" evidence="1">
    <location>
        <begin position="162"/>
        <end position="239"/>
    </location>
</feature>
<feature type="compositionally biased region" description="Acidic residues" evidence="1">
    <location>
        <begin position="168"/>
        <end position="197"/>
    </location>
</feature>
<dbReference type="Proteomes" id="UP000256690">
    <property type="component" value="Unassembled WGS sequence"/>
</dbReference>
<proteinExistence type="predicted"/>
<reference evidence="2 3" key="1">
    <citation type="journal article" date="2018" name="IMA Fungus">
        <title>IMA Genome-F 9: Draft genome sequence of Annulohypoxylon stygium, Aspergillus mulundensis, Berkeleyomyces basicola (syn. Thielaviopsis basicola), Ceratocystis smalleyi, two Cercospora beticola strains, Coleophoma cylindrospora, Fusarium fracticaudum, Phialophora cf. hyalina, and Morchella septimelata.</title>
        <authorList>
            <person name="Wingfield B.D."/>
            <person name="Bills G.F."/>
            <person name="Dong Y."/>
            <person name="Huang W."/>
            <person name="Nel W.J."/>
            <person name="Swalarsk-Parry B.S."/>
            <person name="Vaghefi N."/>
            <person name="Wilken P.M."/>
            <person name="An Z."/>
            <person name="de Beer Z.W."/>
            <person name="De Vos L."/>
            <person name="Chen L."/>
            <person name="Duong T.A."/>
            <person name="Gao Y."/>
            <person name="Hammerbacher A."/>
            <person name="Kikkert J.R."/>
            <person name="Li Y."/>
            <person name="Li H."/>
            <person name="Li K."/>
            <person name="Li Q."/>
            <person name="Liu X."/>
            <person name="Ma X."/>
            <person name="Naidoo K."/>
            <person name="Pethybridge S.J."/>
            <person name="Sun J."/>
            <person name="Steenkamp E.T."/>
            <person name="van der Nest M.A."/>
            <person name="van Wyk S."/>
            <person name="Wingfield M.J."/>
            <person name="Xiong C."/>
            <person name="Yue Q."/>
            <person name="Zhang X."/>
        </authorList>
    </citation>
    <scope>NUCLEOTIDE SEQUENCE [LARGE SCALE GENOMIC DNA]</scope>
    <source>
        <strain evidence="2 3">DSM 5745</strain>
    </source>
</reference>
<sequence length="398" mass="45731">MARLTRASLAMSTDILTREPGLNMEDLSSCRRDRDFTNLLDIKYQYHSAFLKRIREHVETFHTWRELRESPTTTKICVDQFLDHYGEEYWGIQNREKYIMSDSIARGDDVRYPEDAHEISQALVLLFKKKADSLVKDEPQSSQATVTALARIPAQTAHLIETAPVTEAPEELEEFTPTEHHEEDDDEEEDDEEDEDNFAPRPIKKRRTAIFPIRTLPTSDESSLTSETTSLSPYSTHTDTHATPAISSMTSLSLVNTHLEKALRSKWRRDTFFLVTTDTSKAAPAWTKFVNYKSASSFLLEMGRARGLEKKWWTPNAQMEVEGEAAVNFDDHVAAAQQVISMASVKLEWSGKEILVRWENDSDWGIVMQLIHKAWLAKDFGHQLIETFEIRVVLHLEQ</sequence>